<keyword evidence="5" id="KW-0732">Signal</keyword>
<name>A0A1X7U859_AMPQE</name>
<evidence type="ECO:0000256" key="5">
    <source>
        <dbReference type="ARBA" id="ARBA00022729"/>
    </source>
</evidence>
<evidence type="ECO:0000256" key="7">
    <source>
        <dbReference type="ARBA" id="ARBA00023237"/>
    </source>
</evidence>
<evidence type="ECO:0000256" key="3">
    <source>
        <dbReference type="ARBA" id="ARBA00004613"/>
    </source>
</evidence>
<dbReference type="InterPro" id="IPR003368">
    <property type="entry name" value="POMP_repeat"/>
</dbReference>
<accession>A0A1X7U859</accession>
<evidence type="ECO:0000256" key="6">
    <source>
        <dbReference type="ARBA" id="ARBA00023136"/>
    </source>
</evidence>
<evidence type="ECO:0000256" key="2">
    <source>
        <dbReference type="ARBA" id="ARBA00004442"/>
    </source>
</evidence>
<dbReference type="AlphaFoldDB" id="A0A1X7U859"/>
<proteinExistence type="predicted"/>
<sequence>MECHFDSNSGRIGAGLDISVWHTSITGKHPHCLIEDTVFTNNNPVHPSNGGLVGIGAVYIDSIPTILSGQVTFENNSGSALVATGSYININCGAIVNFTGNIGRNGGAIALLDNTFIVTNEGSSLYFINNSALYKGGAIYSFRSGERDLISSGSCFLRYENISAVPEEWNVMVVFQNNTIQLELDSVKYNAIYATSLLPCIWGGSYGNATYDTRSDKVFCWDKSRWVYDENTTCESQILSSPKIHKDESVIYSNKPGQPFSLNISLQDELGHSVNSEATVIARIINGNATFRENSLFTYISHEHLQVYGEQNTSFRVQLETLDPIVTRSIITVKLEHCAPGFDLNLAKSCVCHSNETMFSDKLRCNQNNFTSKLIYTAWMGELENKYVATKSRKMKIPESLEDSHGYQNALVGSTHVPNIMEYIGANSRMRLTNSTTWRGTDETAPLIAPQNRNNYEAIVEDDERSNDQ</sequence>
<evidence type="ECO:0000313" key="8">
    <source>
        <dbReference type="EnsemblMetazoa" id="Aqu2.1.23853_001"/>
    </source>
</evidence>
<dbReference type="GO" id="GO:0005576">
    <property type="term" value="C:extracellular region"/>
    <property type="evidence" value="ECO:0007669"/>
    <property type="project" value="UniProtKB-SubCell"/>
</dbReference>
<dbReference type="EnsemblMetazoa" id="Aqu2.1.23853_001">
    <property type="protein sequence ID" value="Aqu2.1.23853_001"/>
    <property type="gene ID" value="Aqu2.1.23853"/>
</dbReference>
<keyword evidence="6" id="KW-0472">Membrane</keyword>
<keyword evidence="4" id="KW-0964">Secreted</keyword>
<keyword evidence="7" id="KW-0998">Cell outer membrane</keyword>
<protein>
    <submittedName>
        <fullName evidence="8">Uncharacterized protein</fullName>
    </submittedName>
</protein>
<dbReference type="InParanoid" id="A0A1X7U859"/>
<evidence type="ECO:0000256" key="1">
    <source>
        <dbReference type="ARBA" id="ARBA00004196"/>
    </source>
</evidence>
<organism evidence="8">
    <name type="scientific">Amphimedon queenslandica</name>
    <name type="common">Sponge</name>
    <dbReference type="NCBI Taxonomy" id="400682"/>
    <lineage>
        <taxon>Eukaryota</taxon>
        <taxon>Metazoa</taxon>
        <taxon>Porifera</taxon>
        <taxon>Demospongiae</taxon>
        <taxon>Heteroscleromorpha</taxon>
        <taxon>Haplosclerida</taxon>
        <taxon>Niphatidae</taxon>
        <taxon>Amphimedon</taxon>
    </lineage>
</organism>
<comment type="subcellular location">
    <subcellularLocation>
        <location evidence="1">Cell envelope</location>
    </subcellularLocation>
    <subcellularLocation>
        <location evidence="2">Cell outer membrane</location>
    </subcellularLocation>
    <subcellularLocation>
        <location evidence="3">Secreted</location>
    </subcellularLocation>
</comment>
<reference evidence="8" key="1">
    <citation type="submission" date="2017-05" db="UniProtKB">
        <authorList>
            <consortium name="EnsemblMetazoa"/>
        </authorList>
    </citation>
    <scope>IDENTIFICATION</scope>
</reference>
<evidence type="ECO:0000256" key="4">
    <source>
        <dbReference type="ARBA" id="ARBA00022525"/>
    </source>
</evidence>
<dbReference type="NCBIfam" id="TIGR01376">
    <property type="entry name" value="POMP_repeat"/>
    <property type="match status" value="1"/>
</dbReference>